<proteinExistence type="predicted"/>
<sequence>MDKKQKRKQLEEFGMEMGDINAIKFYELQASNKNNKHKKKEENDKT</sequence>
<evidence type="ECO:0000313" key="2">
    <source>
        <dbReference type="Proteomes" id="UP001232343"/>
    </source>
</evidence>
<comment type="caution">
    <text evidence="1">The sequence shown here is derived from an EMBL/GenBank/DDBJ whole genome shotgun (WGS) entry which is preliminary data.</text>
</comment>
<organism evidence="1 2">
    <name type="scientific">Lederbergia wuyishanensis</name>
    <dbReference type="NCBI Taxonomy" id="1347903"/>
    <lineage>
        <taxon>Bacteria</taxon>
        <taxon>Bacillati</taxon>
        <taxon>Bacillota</taxon>
        <taxon>Bacilli</taxon>
        <taxon>Bacillales</taxon>
        <taxon>Bacillaceae</taxon>
        <taxon>Lederbergia</taxon>
    </lineage>
</organism>
<gene>
    <name evidence="1" type="ORF">J2S14_003224</name>
</gene>
<evidence type="ECO:0000313" key="1">
    <source>
        <dbReference type="EMBL" id="MDQ0344381.1"/>
    </source>
</evidence>
<reference evidence="1 2" key="1">
    <citation type="submission" date="2023-07" db="EMBL/GenBank/DDBJ databases">
        <title>Genomic Encyclopedia of Type Strains, Phase IV (KMG-IV): sequencing the most valuable type-strain genomes for metagenomic binning, comparative biology and taxonomic classification.</title>
        <authorList>
            <person name="Goeker M."/>
        </authorList>
    </citation>
    <scope>NUCLEOTIDE SEQUENCE [LARGE SCALE GENOMIC DNA]</scope>
    <source>
        <strain evidence="1 2">DSM 27848</strain>
    </source>
</reference>
<dbReference type="EMBL" id="JAUSUO010000009">
    <property type="protein sequence ID" value="MDQ0344381.1"/>
    <property type="molecule type" value="Genomic_DNA"/>
</dbReference>
<accession>A0ABU0D7R4</accession>
<dbReference type="RefSeq" id="WP_244682647.1">
    <property type="nucleotide sequence ID" value="NZ_JALIRM010000012.1"/>
</dbReference>
<protein>
    <submittedName>
        <fullName evidence="1">Uncharacterized protein</fullName>
    </submittedName>
</protein>
<dbReference type="Proteomes" id="UP001232343">
    <property type="component" value="Unassembled WGS sequence"/>
</dbReference>
<name>A0ABU0D7R4_9BACI</name>
<keyword evidence="2" id="KW-1185">Reference proteome</keyword>